<dbReference type="GO" id="GO:0051301">
    <property type="term" value="P:cell division"/>
    <property type="evidence" value="ECO:0007669"/>
    <property type="project" value="UniProtKB-KW"/>
</dbReference>
<organism evidence="6 7">
    <name type="scientific">Rhamnusium bicolor</name>
    <dbReference type="NCBI Taxonomy" id="1586634"/>
    <lineage>
        <taxon>Eukaryota</taxon>
        <taxon>Metazoa</taxon>
        <taxon>Ecdysozoa</taxon>
        <taxon>Arthropoda</taxon>
        <taxon>Hexapoda</taxon>
        <taxon>Insecta</taxon>
        <taxon>Pterygota</taxon>
        <taxon>Neoptera</taxon>
        <taxon>Endopterygota</taxon>
        <taxon>Coleoptera</taxon>
        <taxon>Polyphaga</taxon>
        <taxon>Cucujiformia</taxon>
        <taxon>Chrysomeloidea</taxon>
        <taxon>Cerambycidae</taxon>
        <taxon>Lepturinae</taxon>
        <taxon>Rhagiini</taxon>
        <taxon>Rhamnusium</taxon>
    </lineage>
</organism>
<evidence type="ECO:0000256" key="4">
    <source>
        <dbReference type="RuleBase" id="RU000383"/>
    </source>
</evidence>
<gene>
    <name evidence="6" type="ORF">NQ314_004014</name>
</gene>
<dbReference type="EMBL" id="JANEYF010001201">
    <property type="protein sequence ID" value="KAJ8965622.1"/>
    <property type="molecule type" value="Genomic_DNA"/>
</dbReference>
<dbReference type="PIRSF" id="PIRSF001771">
    <property type="entry name" value="Cyclin_A_B_D_E"/>
    <property type="match status" value="1"/>
</dbReference>
<feature type="domain" description="Cyclin-like" evidence="5">
    <location>
        <begin position="9"/>
        <end position="95"/>
    </location>
</feature>
<keyword evidence="2 4" id="KW-0195">Cyclin</keyword>
<dbReference type="InterPro" id="IPR013763">
    <property type="entry name" value="Cyclin-like_dom"/>
</dbReference>
<protein>
    <recommendedName>
        <fullName evidence="5">Cyclin-like domain-containing protein</fullName>
    </recommendedName>
</protein>
<keyword evidence="7" id="KW-1185">Reference proteome</keyword>
<dbReference type="FunFam" id="1.10.472.10:FF:000010">
    <property type="entry name" value="G1/S-specific cyclin Cln1"/>
    <property type="match status" value="1"/>
</dbReference>
<dbReference type="SMART" id="SM00385">
    <property type="entry name" value="CYCLIN"/>
    <property type="match status" value="2"/>
</dbReference>
<keyword evidence="1" id="KW-0132">Cell division</keyword>
<dbReference type="Gene3D" id="1.10.472.10">
    <property type="entry name" value="Cyclin-like"/>
    <property type="match status" value="2"/>
</dbReference>
<dbReference type="GO" id="GO:0044772">
    <property type="term" value="P:mitotic cell cycle phase transition"/>
    <property type="evidence" value="ECO:0007669"/>
    <property type="project" value="InterPro"/>
</dbReference>
<evidence type="ECO:0000313" key="6">
    <source>
        <dbReference type="EMBL" id="KAJ8965622.1"/>
    </source>
</evidence>
<evidence type="ECO:0000256" key="2">
    <source>
        <dbReference type="ARBA" id="ARBA00023127"/>
    </source>
</evidence>
<dbReference type="InterPro" id="IPR046965">
    <property type="entry name" value="Cyclin_A/B-like"/>
</dbReference>
<dbReference type="InterPro" id="IPR039361">
    <property type="entry name" value="Cyclin"/>
</dbReference>
<evidence type="ECO:0000256" key="3">
    <source>
        <dbReference type="ARBA" id="ARBA00023306"/>
    </source>
</evidence>
<sequence length="205" mass="23976">HAYRHHLVEYIKRICIEKKLSHCCLHLTVYLLDIFMDNHSIIPERVLIVANVCLLLAAKFEETTMTIPKIAELNSAINNRYAMKDYKDLELVILQFFHWYIMFPTAAHYTHYYMQAIISSDDLKDKKEGLRTLFYNLHDAIASYLDQVIDNIHYMQCYTPSKLAAAIIAASRLEVGLSSWTKQLENLTDYNKEDIQEPLILMIKC</sequence>
<dbReference type="SUPFAM" id="SSF47954">
    <property type="entry name" value="Cyclin-like"/>
    <property type="match status" value="2"/>
</dbReference>
<comment type="caution">
    <text evidence="6">The sequence shown here is derived from an EMBL/GenBank/DDBJ whole genome shotgun (WGS) entry which is preliminary data.</text>
</comment>
<dbReference type="GO" id="GO:0016538">
    <property type="term" value="F:cyclin-dependent protein serine/threonine kinase regulator activity"/>
    <property type="evidence" value="ECO:0007669"/>
    <property type="project" value="InterPro"/>
</dbReference>
<dbReference type="GO" id="GO:0051726">
    <property type="term" value="P:regulation of cell cycle"/>
    <property type="evidence" value="ECO:0007669"/>
    <property type="project" value="UniProtKB-ARBA"/>
</dbReference>
<evidence type="ECO:0000256" key="1">
    <source>
        <dbReference type="ARBA" id="ARBA00022618"/>
    </source>
</evidence>
<evidence type="ECO:0000313" key="7">
    <source>
        <dbReference type="Proteomes" id="UP001162156"/>
    </source>
</evidence>
<dbReference type="InterPro" id="IPR004367">
    <property type="entry name" value="Cyclin_C-dom"/>
</dbReference>
<dbReference type="PANTHER" id="PTHR10177">
    <property type="entry name" value="CYCLINS"/>
    <property type="match status" value="1"/>
</dbReference>
<feature type="non-terminal residue" evidence="6">
    <location>
        <position position="1"/>
    </location>
</feature>
<dbReference type="CDD" id="cd20529">
    <property type="entry name" value="CYCLIN_CCNJ-like_rpt2"/>
    <property type="match status" value="1"/>
</dbReference>
<proteinExistence type="inferred from homology"/>
<comment type="similarity">
    <text evidence="4">Belongs to the cyclin family.</text>
</comment>
<dbReference type="InterPro" id="IPR006671">
    <property type="entry name" value="Cyclin_N"/>
</dbReference>
<name>A0AAV8ZMH5_9CUCU</name>
<evidence type="ECO:0000259" key="5">
    <source>
        <dbReference type="SMART" id="SM00385"/>
    </source>
</evidence>
<reference evidence="6" key="1">
    <citation type="journal article" date="2023" name="Insect Mol. Biol.">
        <title>Genome sequencing provides insights into the evolution of gene families encoding plant cell wall-degrading enzymes in longhorned beetles.</title>
        <authorList>
            <person name="Shin N.R."/>
            <person name="Okamura Y."/>
            <person name="Kirsch R."/>
            <person name="Pauchet Y."/>
        </authorList>
    </citation>
    <scope>NUCLEOTIDE SEQUENCE</scope>
    <source>
        <strain evidence="6">RBIC_L_NR</strain>
    </source>
</reference>
<feature type="domain" description="Cyclin-like" evidence="5">
    <location>
        <begin position="112"/>
        <end position="204"/>
    </location>
</feature>
<dbReference type="Pfam" id="PF00134">
    <property type="entry name" value="Cyclin_N"/>
    <property type="match status" value="1"/>
</dbReference>
<keyword evidence="3" id="KW-0131">Cell cycle</keyword>
<dbReference type="Pfam" id="PF02984">
    <property type="entry name" value="Cyclin_C"/>
    <property type="match status" value="1"/>
</dbReference>
<dbReference type="AlphaFoldDB" id="A0AAV8ZMH5"/>
<dbReference type="Proteomes" id="UP001162156">
    <property type="component" value="Unassembled WGS sequence"/>
</dbReference>
<dbReference type="InterPro" id="IPR036915">
    <property type="entry name" value="Cyclin-like_sf"/>
</dbReference>
<dbReference type="CDD" id="cd20528">
    <property type="entry name" value="CYCLIN_CCNJ-like_rpt1"/>
    <property type="match status" value="1"/>
</dbReference>
<accession>A0AAV8ZMH5</accession>